<keyword evidence="3" id="KW-1185">Reference proteome</keyword>
<proteinExistence type="predicted"/>
<dbReference type="AlphaFoldDB" id="A0A1G6LN54"/>
<protein>
    <submittedName>
        <fullName evidence="2">Uncharacterized protein</fullName>
    </submittedName>
</protein>
<keyword evidence="1" id="KW-0732">Signal</keyword>
<name>A0A1G6LN54_9ACTN</name>
<dbReference type="EMBL" id="FMZK01000002">
    <property type="protein sequence ID" value="SDC44708.1"/>
    <property type="molecule type" value="Genomic_DNA"/>
</dbReference>
<evidence type="ECO:0000256" key="1">
    <source>
        <dbReference type="SAM" id="SignalP"/>
    </source>
</evidence>
<evidence type="ECO:0000313" key="3">
    <source>
        <dbReference type="Proteomes" id="UP000182100"/>
    </source>
</evidence>
<dbReference type="Proteomes" id="UP000182100">
    <property type="component" value="Unassembled WGS sequence"/>
</dbReference>
<sequence length="83" mass="8549">MRRLYATVLTLCLALAGALVTAGPARAAPQTIGNGVRFTGVTGNPVHAHGGGIIKVGAYHYWFGSTATRTTPSGRSTPTVRPT</sequence>
<dbReference type="InterPro" id="IPR023296">
    <property type="entry name" value="Glyco_hydro_beta-prop_sf"/>
</dbReference>
<feature type="signal peptide" evidence="1">
    <location>
        <begin position="1"/>
        <end position="27"/>
    </location>
</feature>
<organism evidence="2 3">
    <name type="scientific">Streptomyces prasinopilosus</name>
    <dbReference type="NCBI Taxonomy" id="67344"/>
    <lineage>
        <taxon>Bacteria</taxon>
        <taxon>Bacillati</taxon>
        <taxon>Actinomycetota</taxon>
        <taxon>Actinomycetes</taxon>
        <taxon>Kitasatosporales</taxon>
        <taxon>Streptomycetaceae</taxon>
        <taxon>Streptomyces</taxon>
    </lineage>
</organism>
<reference evidence="3" key="1">
    <citation type="submission" date="2016-10" db="EMBL/GenBank/DDBJ databases">
        <authorList>
            <person name="Varghese N."/>
            <person name="Submissions S."/>
        </authorList>
    </citation>
    <scope>NUCLEOTIDE SEQUENCE [LARGE SCALE GENOMIC DNA]</scope>
    <source>
        <strain evidence="3">CGMCC 4.3504</strain>
    </source>
</reference>
<evidence type="ECO:0000313" key="2">
    <source>
        <dbReference type="EMBL" id="SDC44708.1"/>
    </source>
</evidence>
<gene>
    <name evidence="2" type="ORF">SAMN05216505_102193</name>
</gene>
<feature type="chain" id="PRO_5010288725" evidence="1">
    <location>
        <begin position="28"/>
        <end position="83"/>
    </location>
</feature>
<accession>A0A1G6LN54</accession>
<dbReference type="STRING" id="67344.SAMN05216505_102193"/>
<dbReference type="Gene3D" id="2.115.10.20">
    <property type="entry name" value="Glycosyl hydrolase domain, family 43"/>
    <property type="match status" value="1"/>
</dbReference>